<sequence length="60" mass="6742">MAGIRILQANLQHSRAASAALTVHMRDFDVALIQKPWINRVTSFTTGIYLMRQVAQITDT</sequence>
<accession>A0AAV8XQE0</accession>
<protein>
    <submittedName>
        <fullName evidence="1">Uncharacterized protein</fullName>
    </submittedName>
</protein>
<name>A0AAV8XQE0_9CUCU</name>
<proteinExistence type="predicted"/>
<reference evidence="1" key="1">
    <citation type="journal article" date="2023" name="Insect Mol. Biol.">
        <title>Genome sequencing provides insights into the evolution of gene families encoding plant cell wall-degrading enzymes in longhorned beetles.</title>
        <authorList>
            <person name="Shin N.R."/>
            <person name="Okamura Y."/>
            <person name="Kirsch R."/>
            <person name="Pauchet Y."/>
        </authorList>
    </citation>
    <scope>NUCLEOTIDE SEQUENCE</scope>
    <source>
        <strain evidence="1">AMC_N1</strain>
    </source>
</reference>
<evidence type="ECO:0000313" key="2">
    <source>
        <dbReference type="Proteomes" id="UP001162162"/>
    </source>
</evidence>
<dbReference type="Proteomes" id="UP001162162">
    <property type="component" value="Unassembled WGS sequence"/>
</dbReference>
<dbReference type="AlphaFoldDB" id="A0AAV8XQE0"/>
<gene>
    <name evidence="1" type="ORF">NQ318_000865</name>
</gene>
<keyword evidence="2" id="KW-1185">Reference proteome</keyword>
<evidence type="ECO:0000313" key="1">
    <source>
        <dbReference type="EMBL" id="KAJ8940772.1"/>
    </source>
</evidence>
<dbReference type="EMBL" id="JAPWTK010000410">
    <property type="protein sequence ID" value="KAJ8940772.1"/>
    <property type="molecule type" value="Genomic_DNA"/>
</dbReference>
<comment type="caution">
    <text evidence="1">The sequence shown here is derived from an EMBL/GenBank/DDBJ whole genome shotgun (WGS) entry which is preliminary data.</text>
</comment>
<organism evidence="1 2">
    <name type="scientific">Aromia moschata</name>
    <dbReference type="NCBI Taxonomy" id="1265417"/>
    <lineage>
        <taxon>Eukaryota</taxon>
        <taxon>Metazoa</taxon>
        <taxon>Ecdysozoa</taxon>
        <taxon>Arthropoda</taxon>
        <taxon>Hexapoda</taxon>
        <taxon>Insecta</taxon>
        <taxon>Pterygota</taxon>
        <taxon>Neoptera</taxon>
        <taxon>Endopterygota</taxon>
        <taxon>Coleoptera</taxon>
        <taxon>Polyphaga</taxon>
        <taxon>Cucujiformia</taxon>
        <taxon>Chrysomeloidea</taxon>
        <taxon>Cerambycidae</taxon>
        <taxon>Cerambycinae</taxon>
        <taxon>Callichromatini</taxon>
        <taxon>Aromia</taxon>
    </lineage>
</organism>